<evidence type="ECO:0000259" key="5">
    <source>
        <dbReference type="PROSITE" id="PS50977"/>
    </source>
</evidence>
<sequence length="203" mass="22942">MKDKITLESPKIPREGVNRRRILEAARELFIEQGVENVNMHQIAKAAGVGQATLYRRYPLKGDICLEIVSEECQPLFDEVQAYLGQSKDVIPLEQLYQVIVSYVSFLESKVPWLCAVSRASTGHRPLHSPLCQWMRTTCRYLYSEASAKGDISDVDIVYTVEALLATLHNIDFHLKDEELSTKQILKGICRLYIDGLKASKSG</sequence>
<dbReference type="Pfam" id="PF00440">
    <property type="entry name" value="TetR_N"/>
    <property type="match status" value="1"/>
</dbReference>
<dbReference type="PROSITE" id="PS50977">
    <property type="entry name" value="HTH_TETR_2"/>
    <property type="match status" value="1"/>
</dbReference>
<dbReference type="RefSeq" id="WP_142614353.1">
    <property type="nucleotide sequence ID" value="NZ_VIJZ01000011.1"/>
</dbReference>
<dbReference type="PRINTS" id="PR00455">
    <property type="entry name" value="HTHTETR"/>
</dbReference>
<evidence type="ECO:0000313" key="7">
    <source>
        <dbReference type="Proteomes" id="UP000319219"/>
    </source>
</evidence>
<dbReference type="Gene3D" id="1.10.357.10">
    <property type="entry name" value="Tetracycline Repressor, domain 2"/>
    <property type="match status" value="1"/>
</dbReference>
<feature type="DNA-binding region" description="H-T-H motif" evidence="4">
    <location>
        <begin position="39"/>
        <end position="58"/>
    </location>
</feature>
<protein>
    <submittedName>
        <fullName evidence="6">TetR/AcrR family transcriptional regulator</fullName>
    </submittedName>
</protein>
<organism evidence="6 7">
    <name type="scientific">Paenibacillus ottowii</name>
    <dbReference type="NCBI Taxonomy" id="2315729"/>
    <lineage>
        <taxon>Bacteria</taxon>
        <taxon>Bacillati</taxon>
        <taxon>Bacillota</taxon>
        <taxon>Bacilli</taxon>
        <taxon>Bacillales</taxon>
        <taxon>Paenibacillaceae</taxon>
        <taxon>Paenibacillus</taxon>
    </lineage>
</organism>
<proteinExistence type="predicted"/>
<dbReference type="Proteomes" id="UP000319219">
    <property type="component" value="Unassembled WGS sequence"/>
</dbReference>
<keyword evidence="3" id="KW-0804">Transcription</keyword>
<name>A0ABY3AZ30_9BACL</name>
<dbReference type="InterPro" id="IPR009057">
    <property type="entry name" value="Homeodomain-like_sf"/>
</dbReference>
<dbReference type="PANTHER" id="PTHR30055">
    <property type="entry name" value="HTH-TYPE TRANSCRIPTIONAL REGULATOR RUTR"/>
    <property type="match status" value="1"/>
</dbReference>
<keyword evidence="1" id="KW-0805">Transcription regulation</keyword>
<dbReference type="EMBL" id="VIJZ01000011">
    <property type="protein sequence ID" value="TQR96601.1"/>
    <property type="molecule type" value="Genomic_DNA"/>
</dbReference>
<reference evidence="6 7" key="1">
    <citation type="submission" date="2019-07" db="EMBL/GenBank/DDBJ databases">
        <title>Paenibacillus ottowii sp. nov. isolated from a fermentation system processing bovine manure.</title>
        <authorList>
            <person name="Velazquez L.F."/>
            <person name="Rajbanshi S."/>
            <person name="Guan S."/>
            <person name="Hinchee M."/>
            <person name="Welsh A."/>
        </authorList>
    </citation>
    <scope>NUCLEOTIDE SEQUENCE [LARGE SCALE GENOMIC DNA]</scope>
    <source>
        <strain evidence="6 7">MS2379</strain>
    </source>
</reference>
<comment type="caution">
    <text evidence="6">The sequence shown here is derived from an EMBL/GenBank/DDBJ whole genome shotgun (WGS) entry which is preliminary data.</text>
</comment>
<evidence type="ECO:0000256" key="2">
    <source>
        <dbReference type="ARBA" id="ARBA00023125"/>
    </source>
</evidence>
<keyword evidence="7" id="KW-1185">Reference proteome</keyword>
<keyword evidence="2 4" id="KW-0238">DNA-binding</keyword>
<evidence type="ECO:0000256" key="3">
    <source>
        <dbReference type="ARBA" id="ARBA00023163"/>
    </source>
</evidence>
<evidence type="ECO:0000256" key="1">
    <source>
        <dbReference type="ARBA" id="ARBA00023015"/>
    </source>
</evidence>
<dbReference type="PANTHER" id="PTHR30055:SF234">
    <property type="entry name" value="HTH-TYPE TRANSCRIPTIONAL REGULATOR BETI"/>
    <property type="match status" value="1"/>
</dbReference>
<gene>
    <name evidence="6" type="ORF">FKV70_21615</name>
</gene>
<evidence type="ECO:0000256" key="4">
    <source>
        <dbReference type="PROSITE-ProRule" id="PRU00335"/>
    </source>
</evidence>
<accession>A0ABY3AZ30</accession>
<dbReference type="InterPro" id="IPR050109">
    <property type="entry name" value="HTH-type_TetR-like_transc_reg"/>
</dbReference>
<evidence type="ECO:0000313" key="6">
    <source>
        <dbReference type="EMBL" id="TQR96601.1"/>
    </source>
</evidence>
<dbReference type="SUPFAM" id="SSF46689">
    <property type="entry name" value="Homeodomain-like"/>
    <property type="match status" value="1"/>
</dbReference>
<dbReference type="InterPro" id="IPR001647">
    <property type="entry name" value="HTH_TetR"/>
</dbReference>
<feature type="domain" description="HTH tetR-type" evidence="5">
    <location>
        <begin position="16"/>
        <end position="76"/>
    </location>
</feature>